<dbReference type="InterPro" id="IPR004853">
    <property type="entry name" value="Sugar_P_trans_dom"/>
</dbReference>
<keyword evidence="8" id="KW-1185">Reference proteome</keyword>
<evidence type="ECO:0000256" key="5">
    <source>
        <dbReference type="SAM" id="Phobius"/>
    </source>
</evidence>
<evidence type="ECO:0000259" key="6">
    <source>
        <dbReference type="Pfam" id="PF03151"/>
    </source>
</evidence>
<feature type="domain" description="Sugar phosphate transporter" evidence="6">
    <location>
        <begin position="16"/>
        <end position="302"/>
    </location>
</feature>
<evidence type="ECO:0000313" key="8">
    <source>
        <dbReference type="Proteomes" id="UP001153292"/>
    </source>
</evidence>
<feature type="transmembrane region" description="Helical" evidence="5">
    <location>
        <begin position="285"/>
        <end position="301"/>
    </location>
</feature>
<keyword evidence="3 5" id="KW-1133">Transmembrane helix</keyword>
<protein>
    <recommendedName>
        <fullName evidence="6">Sugar phosphate transporter domain-containing protein</fullName>
    </recommendedName>
</protein>
<feature type="transmembrane region" description="Helical" evidence="5">
    <location>
        <begin position="45"/>
        <end position="66"/>
    </location>
</feature>
<dbReference type="InterPro" id="IPR050186">
    <property type="entry name" value="TPT_transporter"/>
</dbReference>
<dbReference type="PANTHER" id="PTHR11132">
    <property type="entry name" value="SOLUTE CARRIER FAMILY 35"/>
    <property type="match status" value="1"/>
</dbReference>
<evidence type="ECO:0000256" key="3">
    <source>
        <dbReference type="ARBA" id="ARBA00022989"/>
    </source>
</evidence>
<dbReference type="SUPFAM" id="SSF103481">
    <property type="entry name" value="Multidrug resistance efflux transporter EmrE"/>
    <property type="match status" value="1"/>
</dbReference>
<gene>
    <name evidence="7" type="ORF">CHILSU_LOCUS11366</name>
</gene>
<evidence type="ECO:0000256" key="4">
    <source>
        <dbReference type="ARBA" id="ARBA00023136"/>
    </source>
</evidence>
<feature type="transmembrane region" description="Helical" evidence="5">
    <location>
        <begin position="135"/>
        <end position="153"/>
    </location>
</feature>
<sequence length="317" mass="33534">MGAINRDSTQREALVVVGLCLAWYATSSASNVAGKVVLTDFPYPMTVTMVQLLSIVVYSPPAFAACRVRRETEFPRRYYWRTLVPLAFAKFLTTVCSQVSIWKVPISYAHTVKATTPLWTAGLARVLFGERQTRGVQAALVTIAAGVGVASATELHFDALGLFAALAAAALLSLQHLYSKRVMRDTGVHHLRLLQALGRLALVLFLPAWAWADGAALWAGAAPAQGWRTGGALLAADGALAWLQAVLAFSVLSRVSPLAYAVASAAKRAAVVGASLLVLRNPASPLNLAGMALAGLGVLAYNRAKIHASGHCLPLPV</sequence>
<evidence type="ECO:0000313" key="7">
    <source>
        <dbReference type="EMBL" id="CAH0407963.1"/>
    </source>
</evidence>
<keyword evidence="4 5" id="KW-0472">Membrane</keyword>
<organism evidence="7 8">
    <name type="scientific">Chilo suppressalis</name>
    <name type="common">Asiatic rice borer moth</name>
    <dbReference type="NCBI Taxonomy" id="168631"/>
    <lineage>
        <taxon>Eukaryota</taxon>
        <taxon>Metazoa</taxon>
        <taxon>Ecdysozoa</taxon>
        <taxon>Arthropoda</taxon>
        <taxon>Hexapoda</taxon>
        <taxon>Insecta</taxon>
        <taxon>Pterygota</taxon>
        <taxon>Neoptera</taxon>
        <taxon>Endopterygota</taxon>
        <taxon>Lepidoptera</taxon>
        <taxon>Glossata</taxon>
        <taxon>Ditrysia</taxon>
        <taxon>Pyraloidea</taxon>
        <taxon>Crambidae</taxon>
        <taxon>Crambinae</taxon>
        <taxon>Chilo</taxon>
    </lineage>
</organism>
<keyword evidence="2 5" id="KW-0812">Transmembrane</keyword>
<dbReference type="Proteomes" id="UP001153292">
    <property type="component" value="Chromosome 9"/>
</dbReference>
<dbReference type="InterPro" id="IPR037185">
    <property type="entry name" value="EmrE-like"/>
</dbReference>
<evidence type="ECO:0000256" key="1">
    <source>
        <dbReference type="ARBA" id="ARBA00004141"/>
    </source>
</evidence>
<feature type="transmembrane region" description="Helical" evidence="5">
    <location>
        <begin position="108"/>
        <end position="128"/>
    </location>
</feature>
<name>A0ABN8BFJ4_CHISP</name>
<feature type="transmembrane region" description="Helical" evidence="5">
    <location>
        <begin position="78"/>
        <end position="102"/>
    </location>
</feature>
<dbReference type="Pfam" id="PF03151">
    <property type="entry name" value="TPT"/>
    <property type="match status" value="1"/>
</dbReference>
<reference evidence="7" key="1">
    <citation type="submission" date="2021-12" db="EMBL/GenBank/DDBJ databases">
        <authorList>
            <person name="King R."/>
        </authorList>
    </citation>
    <scope>NUCLEOTIDE SEQUENCE</scope>
</reference>
<comment type="subcellular location">
    <subcellularLocation>
        <location evidence="1">Membrane</location>
        <topology evidence="1">Multi-pass membrane protein</topology>
    </subcellularLocation>
</comment>
<evidence type="ECO:0000256" key="2">
    <source>
        <dbReference type="ARBA" id="ARBA00022692"/>
    </source>
</evidence>
<proteinExistence type="predicted"/>
<feature type="transmembrane region" description="Helical" evidence="5">
    <location>
        <begin position="159"/>
        <end position="179"/>
    </location>
</feature>
<accession>A0ABN8BFJ4</accession>
<feature type="transmembrane region" description="Helical" evidence="5">
    <location>
        <begin position="191"/>
        <end position="212"/>
    </location>
</feature>
<dbReference type="EMBL" id="OU963902">
    <property type="protein sequence ID" value="CAH0407963.1"/>
    <property type="molecule type" value="Genomic_DNA"/>
</dbReference>